<evidence type="ECO:0000256" key="6">
    <source>
        <dbReference type="PROSITE-ProRule" id="PRU01363"/>
    </source>
</evidence>
<dbReference type="SUPFAM" id="SSF53335">
    <property type="entry name" value="S-adenosyl-L-methionine-dependent methyltransferases"/>
    <property type="match status" value="1"/>
</dbReference>
<dbReference type="OrthoDB" id="329835at2759"/>
<keyword evidence="4" id="KW-0843">Virulence</keyword>
<dbReference type="Pfam" id="PF08659">
    <property type="entry name" value="KR"/>
    <property type="match status" value="1"/>
</dbReference>
<feature type="domain" description="PKS/mFAS DH" evidence="9">
    <location>
        <begin position="892"/>
        <end position="1175"/>
    </location>
</feature>
<dbReference type="SUPFAM" id="SSF47336">
    <property type="entry name" value="ACP-like"/>
    <property type="match status" value="1"/>
</dbReference>
<proteinExistence type="predicted"/>
<feature type="domain" description="Carrier" evidence="7">
    <location>
        <begin position="2197"/>
        <end position="2271"/>
    </location>
</feature>
<protein>
    <submittedName>
        <fullName evidence="10">Ketoacyl-synt-domain-containing protein</fullName>
    </submittedName>
</protein>
<dbReference type="GO" id="GO:0004315">
    <property type="term" value="F:3-oxoacyl-[acyl-carrier-protein] synthase activity"/>
    <property type="evidence" value="ECO:0007669"/>
    <property type="project" value="InterPro"/>
</dbReference>
<feature type="region of interest" description="C-terminal hotdog fold" evidence="6">
    <location>
        <begin position="1022"/>
        <end position="1175"/>
    </location>
</feature>
<dbReference type="InterPro" id="IPR049551">
    <property type="entry name" value="PKS_DH_C"/>
</dbReference>
<dbReference type="InterPro" id="IPR006162">
    <property type="entry name" value="Ppantetheine_attach_site"/>
</dbReference>
<dbReference type="Pfam" id="PF00550">
    <property type="entry name" value="PP-binding"/>
    <property type="match status" value="1"/>
</dbReference>
<dbReference type="SUPFAM" id="SSF53901">
    <property type="entry name" value="Thiolase-like"/>
    <property type="match status" value="1"/>
</dbReference>
<dbReference type="CDD" id="cd02440">
    <property type="entry name" value="AdoMet_MTases"/>
    <property type="match status" value="1"/>
</dbReference>
<dbReference type="InterPro" id="IPR049900">
    <property type="entry name" value="PKS_mFAS_DH"/>
</dbReference>
<dbReference type="OMA" id="YVAMVGE"/>
<dbReference type="eggNOG" id="KOG1202">
    <property type="taxonomic scope" value="Eukaryota"/>
</dbReference>
<dbReference type="PROSITE" id="PS50075">
    <property type="entry name" value="CARRIER"/>
    <property type="match status" value="1"/>
</dbReference>
<dbReference type="InterPro" id="IPR057326">
    <property type="entry name" value="KR_dom"/>
</dbReference>
<reference evidence="10 11" key="1">
    <citation type="journal article" date="2012" name="Science">
        <title>The Paleozoic origin of enzymatic lignin decomposition reconstructed from 31 fungal genomes.</title>
        <authorList>
            <person name="Floudas D."/>
            <person name="Binder M."/>
            <person name="Riley R."/>
            <person name="Barry K."/>
            <person name="Blanchette R.A."/>
            <person name="Henrissat B."/>
            <person name="Martinez A.T."/>
            <person name="Otillar R."/>
            <person name="Spatafora J.W."/>
            <person name="Yadav J.S."/>
            <person name="Aerts A."/>
            <person name="Benoit I."/>
            <person name="Boyd A."/>
            <person name="Carlson A."/>
            <person name="Copeland A."/>
            <person name="Coutinho P.M."/>
            <person name="de Vries R.P."/>
            <person name="Ferreira P."/>
            <person name="Findley K."/>
            <person name="Foster B."/>
            <person name="Gaskell J."/>
            <person name="Glotzer D."/>
            <person name="Gorecki P."/>
            <person name="Heitman J."/>
            <person name="Hesse C."/>
            <person name="Hori C."/>
            <person name="Igarashi K."/>
            <person name="Jurgens J.A."/>
            <person name="Kallen N."/>
            <person name="Kersten P."/>
            <person name="Kohler A."/>
            <person name="Kuees U."/>
            <person name="Kumar T.K.A."/>
            <person name="Kuo A."/>
            <person name="LaButti K."/>
            <person name="Larrondo L.F."/>
            <person name="Lindquist E."/>
            <person name="Ling A."/>
            <person name="Lombard V."/>
            <person name="Lucas S."/>
            <person name="Lundell T."/>
            <person name="Martin R."/>
            <person name="McLaughlin D.J."/>
            <person name="Morgenstern I."/>
            <person name="Morin E."/>
            <person name="Murat C."/>
            <person name="Nagy L.G."/>
            <person name="Nolan M."/>
            <person name="Ohm R.A."/>
            <person name="Patyshakuliyeva A."/>
            <person name="Rokas A."/>
            <person name="Ruiz-Duenas F.J."/>
            <person name="Sabat G."/>
            <person name="Salamov A."/>
            <person name="Samejima M."/>
            <person name="Schmutz J."/>
            <person name="Slot J.C."/>
            <person name="St John F."/>
            <person name="Stenlid J."/>
            <person name="Sun H."/>
            <person name="Sun S."/>
            <person name="Syed K."/>
            <person name="Tsang A."/>
            <person name="Wiebenga A."/>
            <person name="Young D."/>
            <person name="Pisabarro A."/>
            <person name="Eastwood D.C."/>
            <person name="Martin F."/>
            <person name="Cullen D."/>
            <person name="Grigoriev I.V."/>
            <person name="Hibbett D.S."/>
        </authorList>
    </citation>
    <scope>NUCLEOTIDE SEQUENCE [LARGE SCALE GENOMIC DNA]</scope>
    <source>
        <strain evidence="10 11">ATCC 11539</strain>
    </source>
</reference>
<dbReference type="Pfam" id="PF00109">
    <property type="entry name" value="ketoacyl-synt"/>
    <property type="match status" value="1"/>
</dbReference>
<dbReference type="Pfam" id="PF13489">
    <property type="entry name" value="Methyltransf_23"/>
    <property type="match status" value="1"/>
</dbReference>
<dbReference type="KEGG" id="gtr:GLOTRDRAFT_91951"/>
<dbReference type="Gene3D" id="3.40.50.720">
    <property type="entry name" value="NAD(P)-binding Rossmann-like Domain"/>
    <property type="match status" value="1"/>
</dbReference>
<dbReference type="Proteomes" id="UP000030669">
    <property type="component" value="Unassembled WGS sequence"/>
</dbReference>
<dbReference type="Pfam" id="PF00698">
    <property type="entry name" value="Acyl_transf_1"/>
    <property type="match status" value="1"/>
</dbReference>
<dbReference type="PROSITE" id="PS52004">
    <property type="entry name" value="KS3_2"/>
    <property type="match status" value="1"/>
</dbReference>
<dbReference type="GO" id="GO:0031177">
    <property type="term" value="F:phosphopantetheine binding"/>
    <property type="evidence" value="ECO:0007669"/>
    <property type="project" value="InterPro"/>
</dbReference>
<evidence type="ECO:0000256" key="1">
    <source>
        <dbReference type="ARBA" id="ARBA00022450"/>
    </source>
</evidence>
<dbReference type="PANTHER" id="PTHR43775">
    <property type="entry name" value="FATTY ACID SYNTHASE"/>
    <property type="match status" value="1"/>
</dbReference>
<dbReference type="SMART" id="SM00827">
    <property type="entry name" value="PKS_AT"/>
    <property type="match status" value="1"/>
</dbReference>
<dbReference type="InterPro" id="IPR014031">
    <property type="entry name" value="Ketoacyl_synth_C"/>
</dbReference>
<dbReference type="GO" id="GO:0044550">
    <property type="term" value="P:secondary metabolite biosynthetic process"/>
    <property type="evidence" value="ECO:0007669"/>
    <property type="project" value="UniProtKB-ARBA"/>
</dbReference>
<name>S7RYV0_GLOTA</name>
<keyword evidence="5" id="KW-0511">Multifunctional enzyme</keyword>
<feature type="active site" description="Proton donor; for dehydratase activity" evidence="6">
    <location>
        <position position="1082"/>
    </location>
</feature>
<dbReference type="CDD" id="cd00833">
    <property type="entry name" value="PKS"/>
    <property type="match status" value="1"/>
</dbReference>
<evidence type="ECO:0000313" key="10">
    <source>
        <dbReference type="EMBL" id="EPQ58589.1"/>
    </source>
</evidence>
<organism evidence="10 11">
    <name type="scientific">Gloeophyllum trabeum (strain ATCC 11539 / FP-39264 / Madison 617)</name>
    <name type="common">Brown rot fungus</name>
    <dbReference type="NCBI Taxonomy" id="670483"/>
    <lineage>
        <taxon>Eukaryota</taxon>
        <taxon>Fungi</taxon>
        <taxon>Dikarya</taxon>
        <taxon>Basidiomycota</taxon>
        <taxon>Agaricomycotina</taxon>
        <taxon>Agaricomycetes</taxon>
        <taxon>Gloeophyllales</taxon>
        <taxon>Gloeophyllaceae</taxon>
        <taxon>Gloeophyllum</taxon>
    </lineage>
</organism>
<dbReference type="Pfam" id="PF02801">
    <property type="entry name" value="Ketoacyl-synt_C"/>
    <property type="match status" value="1"/>
</dbReference>
<dbReference type="SUPFAM" id="SSF51735">
    <property type="entry name" value="NAD(P)-binding Rossmann-fold domains"/>
    <property type="match status" value="1"/>
</dbReference>
<dbReference type="Pfam" id="PF16197">
    <property type="entry name" value="KAsynt_C_assoc"/>
    <property type="match status" value="1"/>
</dbReference>
<dbReference type="RefSeq" id="XP_007863729.1">
    <property type="nucleotide sequence ID" value="XM_007865538.1"/>
</dbReference>
<dbReference type="EMBL" id="KB469298">
    <property type="protein sequence ID" value="EPQ58589.1"/>
    <property type="molecule type" value="Genomic_DNA"/>
</dbReference>
<evidence type="ECO:0000259" key="7">
    <source>
        <dbReference type="PROSITE" id="PS50075"/>
    </source>
</evidence>
<dbReference type="PROSITE" id="PS00606">
    <property type="entry name" value="KS3_1"/>
    <property type="match status" value="1"/>
</dbReference>
<dbReference type="SMART" id="SM00826">
    <property type="entry name" value="PKS_DH"/>
    <property type="match status" value="1"/>
</dbReference>
<keyword evidence="1" id="KW-0596">Phosphopantetheine</keyword>
<gene>
    <name evidence="10" type="primary">pks4</name>
    <name evidence="10" type="ORF">GLOTRDRAFT_91951</name>
</gene>
<dbReference type="HOGENOM" id="CLU_000022_31_0_1"/>
<keyword evidence="2" id="KW-0597">Phosphoprotein</keyword>
<evidence type="ECO:0000256" key="3">
    <source>
        <dbReference type="ARBA" id="ARBA00022679"/>
    </source>
</evidence>
<keyword evidence="11" id="KW-1185">Reference proteome</keyword>
<dbReference type="InterPro" id="IPR049552">
    <property type="entry name" value="PKS_DH_N"/>
</dbReference>
<dbReference type="InterPro" id="IPR050091">
    <property type="entry name" value="PKS_NRPS_Biosynth_Enz"/>
</dbReference>
<dbReference type="InterPro" id="IPR036736">
    <property type="entry name" value="ACP-like_sf"/>
</dbReference>
<dbReference type="PROSITE" id="PS00012">
    <property type="entry name" value="PHOSPHOPANTETHEINE"/>
    <property type="match status" value="1"/>
</dbReference>
<dbReference type="InterPro" id="IPR014030">
    <property type="entry name" value="Ketoacyl_synth_N"/>
</dbReference>
<dbReference type="SMART" id="SM00825">
    <property type="entry name" value="PKS_KS"/>
    <property type="match status" value="1"/>
</dbReference>
<dbReference type="Gene3D" id="3.10.129.110">
    <property type="entry name" value="Polyketide synthase dehydratase"/>
    <property type="match status" value="1"/>
</dbReference>
<dbReference type="GO" id="GO:0006633">
    <property type="term" value="P:fatty acid biosynthetic process"/>
    <property type="evidence" value="ECO:0007669"/>
    <property type="project" value="InterPro"/>
</dbReference>
<dbReference type="InterPro" id="IPR020806">
    <property type="entry name" value="PKS_PP-bd"/>
</dbReference>
<dbReference type="Gene3D" id="3.40.50.150">
    <property type="entry name" value="Vaccinia Virus protein VP39"/>
    <property type="match status" value="1"/>
</dbReference>
<sequence>MTDGRIAIVGVACELPSGAHTANNLDYEAVWTFLDEAKDAYETIPMDRFNIKGRHGTGPGQIVPDRGTFLKDISHFDYLEFGLTLKDARALPLSARKLLELSFNALTDAAIPYRGRRVGCFMAGVVHDFGALSDYHEHEAEGTFAYIPSMLANRISYHLDLRGPSVSLDTACSSTFTAMHLALESIAKGECEAAVVGGCQLNHRLFDWIQYSHASVLSPDGMCKPFDEHADGFSRGEGAVVIVIKPLQRAVHDRDRVYANVLGSAILHTGSVSPVYAPVAEAQRQAMLDAYARTGVEPSQVDFVECHATGTAAGDPTEANWVGEECQREDAVICGSVKGNFGHTEAVAFLVSVVKALHIFQRRSIPPNVNLAIPNSKIEWQKYKIQVPNETVSLPRHHPEVSHIGISSWGIGGAGGHVVLQEHNTFQTASVFPKSAGRPTLLVTGALSPRAVASINSSAEELIRLRSVESHPAVSLSFGRRALQMPWRSFAIFDPSAEGKLLFSEPHFIASGRKSPVIFVFSGQGPQHIHMGRQMYAIYPEFRRSILEMDRTYKEVTGQSLVDSFRLFDGNEADVDSSVLSQWEVALPALTMVQMACYDLLRSFGVKPDVVLGHSAGETALIYASGAGPKDLALKVAIARAKMMESAERIGGTMLALSCSVHIAQPIIEEVLALSGLQSGAPELVVACHNSQDAVTVSGLRPLIDMVLSKAVEQGILGRKLNIPVPVHSPLMDAVKEHCLNSLTEVFSAYPASGRPIVPTYSTVTGDVMDEPFTPEYFWNNARCPVLFEEVLRRISIQGVDPSFVEISPHPVLASYIMSMGFPPSAITCALRRSRKGSPSLEAREFLGCLGCLTTRGVMVDLDALNDYPNPYDVEYPVYPFQKKEVPYHSEHPSFHKRFLSPNGPLNCPRIFLNSETHPLLAQHVINNVPIMPAAGFIEMGLEFGATALYDVEFLSALPLNSTTPLSVEVDTDGGQWWVKTSSSLTARNFTAPWVWKGLLSHEDASECRPTLDLEAIRRDCNLPFDVQAIYEQGFKQYASFSPEYRRILSCYTGPGQALVEVRGGSEFDDLADYKFHPVLLDSIFHSCMCFIIDPEDGVCEYATEAFWLPSKAAYVGVQDLSPTSLKDNIFVHLVLSSWSPDAVVVDMVIASPTGRHICSITGFTMARHSTAIDDKEQGYTVVWQPVAVSPIAGFPVYDRPAIKDSRRLYECLDDLAVTIIRKSLEDPHRVGPEIHRERYMKFAMEALQRQTTSTKVDEAVLNELRASYPNYFLITDKVAKIHPLIFESHKVTVEALYSDAQTMAAFYGPENTVNGACSDNAALFRTALETLRKEGKKVVRVLEVGCGTGMLTEGACKVAQETSGILTEYWASDISLGLAAQAAGRAKYPHVRTAQLDITRDPREQGILLESFDVILGLHVLHAAPDLRAALKTINNLLVPGGLLIITDFDGRHWLQHSPGTLWYDFLFGSFAEWFNYADDRRHCTVPAEVWRQWLGESGMRCVHLRNVPAEEDLSLTFVAQKEPQAMLDVLSSSPPHLHHVDANGTSGQNGDGRGLQPSVHKPVTLTVNFRQELLLQETIARLDPAETHSLWFIATQGMDAASALGLTRSLRGEFPLWDIHLVIMDERVECGDRQLWIDRLQIRAYVEPEVELLLDGSLYVPRIVPVEECPLEAPSKIKPSPWPWPQEQTITLDIVRYWNSEKTNIYTYLGRVISSPVRSYEAGHYVIAVSCDPPVTPLKVHVGCAYGAELGSAIASADLLPHLICILAFGSSAIAQPGRLELLRRVLVKTDGTSVGAGIVECLQSLGIDVYVLCREDGRDSLKHRFNLDSDHVWDVLPVSTARQSPRFDCAILDSSDSYLSLRLSRFMSKGGKLYSWDGLSQIIQDEPWVIGSALACLDQFIGIGLWPQLSTPAEQGPNLAELTLPSSSLFSGEKTYLLLGGIGGIGIHLAFWMSQRGARHIVLTSRSGEERLKQPGNMKNRRIVDFLRSIPGMDVRLASVDATDKEQMRQLIDGVHGRIGGCFLLTLVLSDKLFVNQTAESFEAAASPKISAFETISSLIDMSSLDFFLSFSSVAALFGSPGQTNYTCASTALEGMTYKYPNALSISVPGIRDAGWVVRNEAQGIKKSNHFLNWGITMRALCKSVEASIKSVSKDKVSLYIPQLSWQDVAADIESQPLFGHLPTWKAPESLEQSEDGDPTESTVTHILGVPASDISDSVPLTSYGLDSLMAARMSADLKARLGVSISQLELLSHMSVRDLREIVKERSGQ</sequence>
<evidence type="ECO:0000256" key="2">
    <source>
        <dbReference type="ARBA" id="ARBA00022553"/>
    </source>
</evidence>
<dbReference type="InterPro" id="IPR036291">
    <property type="entry name" value="NAD(P)-bd_dom_sf"/>
</dbReference>
<evidence type="ECO:0000256" key="5">
    <source>
        <dbReference type="ARBA" id="ARBA00023268"/>
    </source>
</evidence>
<evidence type="ECO:0000313" key="11">
    <source>
        <dbReference type="Proteomes" id="UP000030669"/>
    </source>
</evidence>
<dbReference type="SUPFAM" id="SSF52151">
    <property type="entry name" value="FabD/lysophospholipase-like"/>
    <property type="match status" value="1"/>
</dbReference>
<dbReference type="PROSITE" id="PS52019">
    <property type="entry name" value="PKS_MFAS_DH"/>
    <property type="match status" value="1"/>
</dbReference>
<dbReference type="InterPro" id="IPR013968">
    <property type="entry name" value="PKS_KR"/>
</dbReference>
<dbReference type="Pfam" id="PF21089">
    <property type="entry name" value="PKS_DH_N"/>
    <property type="match status" value="1"/>
</dbReference>
<dbReference type="Gene3D" id="3.40.366.10">
    <property type="entry name" value="Malonyl-Coenzyme A Acyl Carrier Protein, domain 2"/>
    <property type="match status" value="1"/>
</dbReference>
<feature type="domain" description="Ketosynthase family 3 (KS3)" evidence="8">
    <location>
        <begin position="3"/>
        <end position="422"/>
    </location>
</feature>
<dbReference type="InterPro" id="IPR016035">
    <property type="entry name" value="Acyl_Trfase/lysoPLipase"/>
</dbReference>
<evidence type="ECO:0000259" key="9">
    <source>
        <dbReference type="PROSITE" id="PS52019"/>
    </source>
</evidence>
<feature type="active site" description="Proton acceptor; for dehydratase activity" evidence="6">
    <location>
        <position position="924"/>
    </location>
</feature>
<dbReference type="InterPro" id="IPR032821">
    <property type="entry name" value="PKS_assoc"/>
</dbReference>
<dbReference type="InterPro" id="IPR020807">
    <property type="entry name" value="PKS_DH"/>
</dbReference>
<dbReference type="InterPro" id="IPR018201">
    <property type="entry name" value="Ketoacyl_synth_AS"/>
</dbReference>
<dbReference type="InterPro" id="IPR016039">
    <property type="entry name" value="Thiolase-like"/>
</dbReference>
<feature type="region of interest" description="N-terminal hotdog fold" evidence="6">
    <location>
        <begin position="892"/>
        <end position="1005"/>
    </location>
</feature>
<dbReference type="GeneID" id="19309346"/>
<dbReference type="STRING" id="670483.S7RYV0"/>
<dbReference type="InterPro" id="IPR014043">
    <property type="entry name" value="Acyl_transferase_dom"/>
</dbReference>
<dbReference type="InterPro" id="IPR001227">
    <property type="entry name" value="Ac_transferase_dom_sf"/>
</dbReference>
<dbReference type="PANTHER" id="PTHR43775:SF37">
    <property type="entry name" value="SI:DKEY-61P9.11"/>
    <property type="match status" value="1"/>
</dbReference>
<accession>S7RYV0</accession>
<dbReference type="Gene3D" id="3.40.47.10">
    <property type="match status" value="1"/>
</dbReference>
<dbReference type="Gene3D" id="1.10.1200.10">
    <property type="entry name" value="ACP-like"/>
    <property type="match status" value="1"/>
</dbReference>
<dbReference type="InterPro" id="IPR009081">
    <property type="entry name" value="PP-bd_ACP"/>
</dbReference>
<dbReference type="InterPro" id="IPR029063">
    <property type="entry name" value="SAM-dependent_MTases_sf"/>
</dbReference>
<dbReference type="InterPro" id="IPR042104">
    <property type="entry name" value="PKS_dehydratase_sf"/>
</dbReference>
<dbReference type="SMART" id="SM00823">
    <property type="entry name" value="PKS_PP"/>
    <property type="match status" value="1"/>
</dbReference>
<evidence type="ECO:0000256" key="4">
    <source>
        <dbReference type="ARBA" id="ARBA00023026"/>
    </source>
</evidence>
<keyword evidence="3" id="KW-0808">Transferase</keyword>
<dbReference type="Pfam" id="PF14765">
    <property type="entry name" value="PS-DH"/>
    <property type="match status" value="1"/>
</dbReference>
<dbReference type="InterPro" id="IPR020841">
    <property type="entry name" value="PKS_Beta-ketoAc_synthase_dom"/>
</dbReference>
<evidence type="ECO:0000259" key="8">
    <source>
        <dbReference type="PROSITE" id="PS52004"/>
    </source>
</evidence>
<dbReference type="GO" id="GO:0004312">
    <property type="term" value="F:fatty acid synthase activity"/>
    <property type="evidence" value="ECO:0007669"/>
    <property type="project" value="TreeGrafter"/>
</dbReference>
<dbReference type="SMART" id="SM00822">
    <property type="entry name" value="PKS_KR"/>
    <property type="match status" value="1"/>
</dbReference>